<gene>
    <name evidence="2" type="ORF">HF086_010153</name>
</gene>
<dbReference type="Proteomes" id="UP000814243">
    <property type="component" value="Unassembled WGS sequence"/>
</dbReference>
<sequence>MNAIILSVLVFRSKLIRNLDAKTSTLIVIASRNGHEHKAYERRFPSCPQIPVVVECVITDDSWSADDSQRQTTRRCQLNVEAPYLLKKVYFFTRSIKLHRFHHIHCPLLKTNIFSHHKSYHFKSLLFQMIGVDYIYFIQKNNLDLKKRVLEIEATNETFSSRVGVVEKCKYYVSIYTKIFFDV</sequence>
<accession>A0A922SP75</accession>
<dbReference type="AlphaFoldDB" id="A0A922SP75"/>
<protein>
    <recommendedName>
        <fullName evidence="1">PRELI/MSF1 domain-containing protein</fullName>
    </recommendedName>
</protein>
<organism evidence="2 3">
    <name type="scientific">Spodoptera exigua</name>
    <name type="common">Beet armyworm</name>
    <name type="synonym">Noctua fulgens</name>
    <dbReference type="NCBI Taxonomy" id="7107"/>
    <lineage>
        <taxon>Eukaryota</taxon>
        <taxon>Metazoa</taxon>
        <taxon>Ecdysozoa</taxon>
        <taxon>Arthropoda</taxon>
        <taxon>Hexapoda</taxon>
        <taxon>Insecta</taxon>
        <taxon>Pterygota</taxon>
        <taxon>Neoptera</taxon>
        <taxon>Endopterygota</taxon>
        <taxon>Lepidoptera</taxon>
        <taxon>Glossata</taxon>
        <taxon>Ditrysia</taxon>
        <taxon>Noctuoidea</taxon>
        <taxon>Noctuidae</taxon>
        <taxon>Amphipyrinae</taxon>
        <taxon>Spodoptera</taxon>
    </lineage>
</organism>
<evidence type="ECO:0000259" key="1">
    <source>
        <dbReference type="Pfam" id="PF04707"/>
    </source>
</evidence>
<feature type="domain" description="PRELI/MSF1" evidence="1">
    <location>
        <begin position="125"/>
        <end position="174"/>
    </location>
</feature>
<dbReference type="EMBL" id="JACEFF010000060">
    <property type="protein sequence ID" value="KAH9644945.1"/>
    <property type="molecule type" value="Genomic_DNA"/>
</dbReference>
<name>A0A922SP75_SPOEX</name>
<dbReference type="Pfam" id="PF04707">
    <property type="entry name" value="PRELI"/>
    <property type="match status" value="1"/>
</dbReference>
<proteinExistence type="predicted"/>
<comment type="caution">
    <text evidence="2">The sequence shown here is derived from an EMBL/GenBank/DDBJ whole genome shotgun (WGS) entry which is preliminary data.</text>
</comment>
<evidence type="ECO:0000313" key="3">
    <source>
        <dbReference type="Proteomes" id="UP000814243"/>
    </source>
</evidence>
<reference evidence="2" key="1">
    <citation type="journal article" date="2021" name="G3 (Bethesda)">
        <title>Genome and transcriptome analysis of the beet armyworm Spodoptera exigua reveals targets for pest control. .</title>
        <authorList>
            <person name="Simon S."/>
            <person name="Breeschoten T."/>
            <person name="Jansen H.J."/>
            <person name="Dirks R.P."/>
            <person name="Schranz M.E."/>
            <person name="Ros V.I.D."/>
        </authorList>
    </citation>
    <scope>NUCLEOTIDE SEQUENCE</scope>
    <source>
        <strain evidence="2">TB_SE_WUR_2020</strain>
    </source>
</reference>
<evidence type="ECO:0000313" key="2">
    <source>
        <dbReference type="EMBL" id="KAH9644945.1"/>
    </source>
</evidence>
<dbReference type="InterPro" id="IPR006797">
    <property type="entry name" value="PRELI/MSF1_dom"/>
</dbReference>